<evidence type="ECO:0000313" key="2">
    <source>
        <dbReference type="EMBL" id="QHC56482.1"/>
    </source>
</evidence>
<proteinExistence type="predicted"/>
<reference evidence="1 3" key="1">
    <citation type="submission" date="2015-08" db="EMBL/GenBank/DDBJ databases">
        <title>Draft Genome Sequence of Rathayibacter sp. Strain VKM Ac-2596 Isolated from Leaf Gall Induced by Plant-Parasitic Nematodes.</title>
        <authorList>
            <person name="Vasilenko O.V."/>
            <person name="Starodumova I.P."/>
            <person name="Tarlachkov S.V."/>
            <person name="Dorofeeva L.V."/>
            <person name="Evtushenko L.I."/>
        </authorList>
    </citation>
    <scope>NUCLEOTIDE SEQUENCE [LARGE SCALE GENOMIC DNA]</scope>
    <source>
        <strain evidence="1 3">VKM Ac-2596</strain>
    </source>
</reference>
<protein>
    <submittedName>
        <fullName evidence="1">Uncharacterized protein</fullName>
    </submittedName>
</protein>
<dbReference type="Proteomes" id="UP000076717">
    <property type="component" value="Unassembled WGS sequence"/>
</dbReference>
<dbReference type="RefSeq" id="WP_068209663.1">
    <property type="nucleotide sequence ID" value="NZ_CP047186.1"/>
</dbReference>
<accession>A0A162GI98</accession>
<keyword evidence="3" id="KW-1185">Reference proteome</keyword>
<organism evidence="1 3">
    <name type="scientific">Rathayibacter tanaceti</name>
    <dbReference type="NCBI Taxonomy" id="1671680"/>
    <lineage>
        <taxon>Bacteria</taxon>
        <taxon>Bacillati</taxon>
        <taxon>Actinomycetota</taxon>
        <taxon>Actinomycetes</taxon>
        <taxon>Micrococcales</taxon>
        <taxon>Microbacteriaceae</taxon>
        <taxon>Rathayibacter</taxon>
    </lineage>
</organism>
<reference evidence="4" key="2">
    <citation type="submission" date="2019-12" db="EMBL/GenBank/DDBJ databases">
        <title>Complete and draft genome sequences of new strains and members of some known species of the genus Rathayibacter isolated from plants.</title>
        <authorList>
            <person name="Tarlachkov S.V."/>
            <person name="Starodumova I.P."/>
            <person name="Dorofeeva L.V."/>
            <person name="Prisyazhnaya N.V."/>
            <person name="Leyn S."/>
            <person name="Zlamal J."/>
            <person name="Elan M."/>
            <person name="Osterman A.L."/>
            <person name="Nadler S."/>
            <person name="Subbotin S.A."/>
            <person name="Evtushenko L.I."/>
        </authorList>
    </citation>
    <scope>NUCLEOTIDE SEQUENCE [LARGE SCALE GENOMIC DNA]</scope>
    <source>
        <strain evidence="4">VKM Ac-2761</strain>
    </source>
</reference>
<reference evidence="2" key="3">
    <citation type="submission" date="2019-12" db="EMBL/GenBank/DDBJ databases">
        <title>Complete and Draft Genome Sequences of New Strains and Members of Some Known Species of the Genus Rathayibacter isolated from Plants.</title>
        <authorList>
            <person name="Tarlachkov S.V."/>
            <person name="Starodumova I.P."/>
            <person name="Dorofeeva L.V."/>
            <person name="Prisyazhnaya N.V."/>
            <person name="Leyn S.A."/>
            <person name="Zlamal J.E."/>
            <person name="Elane M.L."/>
            <person name="Osterman A.L."/>
            <person name="Nadler S.A."/>
            <person name="Subbotin S.A."/>
            <person name="Evtushenko L.I."/>
        </authorList>
    </citation>
    <scope>NUCLEOTIDE SEQUENCE</scope>
    <source>
        <strain evidence="2">VKM Ac-2761</strain>
    </source>
</reference>
<sequence length="250" mass="26437">MKKNYDDGKHDISLDDGWSVPSEGGVGRRSIVRGAVWTVPVVAGVAAAPLAAASTTPCTPSITSTGAAYIRDSSDGWFGELLSNSSGDRLGIGVALPGSRMKANYAFKNATNCTWTGTIQVQIDLPARTVANPPESNEGWTRTTAGNYTRDNLTYTRYVFTATASVAANSTRQFGLGWTLADQATLRTYLGAPGGPQRWTKVAADSGSTGWRLPNPPGAIRINGATVHSGFSNTLTQNAGYWIHFGTEAF</sequence>
<evidence type="ECO:0000313" key="4">
    <source>
        <dbReference type="Proteomes" id="UP000465031"/>
    </source>
</evidence>
<dbReference type="EMBL" id="CP047186">
    <property type="protein sequence ID" value="QHC56482.1"/>
    <property type="molecule type" value="Genomic_DNA"/>
</dbReference>
<name>A0A162GI98_9MICO</name>
<dbReference type="KEGG" id="rte:GSU10_13155"/>
<gene>
    <name evidence="1" type="ORF">ACH61_01221</name>
    <name evidence="2" type="ORF">GSU10_13155</name>
</gene>
<evidence type="ECO:0000313" key="1">
    <source>
        <dbReference type="EMBL" id="KZX21619.1"/>
    </source>
</evidence>
<evidence type="ECO:0000313" key="3">
    <source>
        <dbReference type="Proteomes" id="UP000076717"/>
    </source>
</evidence>
<dbReference type="Proteomes" id="UP000465031">
    <property type="component" value="Chromosome"/>
</dbReference>
<dbReference type="AlphaFoldDB" id="A0A162GI98"/>
<dbReference type="EMBL" id="LIIN01000031">
    <property type="protein sequence ID" value="KZX21619.1"/>
    <property type="molecule type" value="Genomic_DNA"/>
</dbReference>